<dbReference type="Gene3D" id="2.160.20.110">
    <property type="match status" value="1"/>
</dbReference>
<dbReference type="HOGENOM" id="CLU_512648_0_0_6"/>
<evidence type="ECO:0000313" key="4">
    <source>
        <dbReference type="Proteomes" id="UP000032266"/>
    </source>
</evidence>
<dbReference type="OrthoDB" id="5713099at2"/>
<dbReference type="AlphaFoldDB" id="A0A0C5VSI7"/>
<dbReference type="KEGG" id="gsn:YC6258_05624"/>
<organism evidence="3 4">
    <name type="scientific">Gynuella sunshinyii YC6258</name>
    <dbReference type="NCBI Taxonomy" id="1445510"/>
    <lineage>
        <taxon>Bacteria</taxon>
        <taxon>Pseudomonadati</taxon>
        <taxon>Pseudomonadota</taxon>
        <taxon>Gammaproteobacteria</taxon>
        <taxon>Oceanospirillales</taxon>
        <taxon>Saccharospirillaceae</taxon>
        <taxon>Gynuella</taxon>
    </lineage>
</organism>
<gene>
    <name evidence="3" type="ORF">YC6258_05624</name>
</gene>
<dbReference type="EMBL" id="CP007142">
    <property type="protein sequence ID" value="AJQ97652.1"/>
    <property type="molecule type" value="Genomic_DNA"/>
</dbReference>
<feature type="signal peptide" evidence="2">
    <location>
        <begin position="1"/>
        <end position="26"/>
    </location>
</feature>
<feature type="region of interest" description="Disordered" evidence="1">
    <location>
        <begin position="460"/>
        <end position="495"/>
    </location>
</feature>
<keyword evidence="2" id="KW-0732">Signal</keyword>
<sequence length="513" mass="55174">MRTINRSLPALSLVALTCFSVSPVHAAERQDYDLDDDGLIEIEDLQDLNEIRNNYDTVGLFELFQGHTLYGVSTGCPESGCRGYELVADLDFDTNGNGRIDAGDRYWNEGAGWEPIGGFSPKFTAELNGNGHILRNLFMVRPREKFGALIGYAEEAYIHDLKLQADMTIGRESGALLGYIWKTRVENIAAQVTVTASGEEGPCDQVDDCRSVGGLIGIVDEGSVVSGVFMQADVSGDTWIGGVAGELAEATMTDVVARMSIQGETRLGAVVGNSRDSQYQRIMAEVNGTGVDLVGGAVGRSSNDTFEDLLVTGELKVNRKYPGYQEAGGLLGYATEGSLSRAISLVKLQKDEENEFSLGAVVGYCSVDQKYAAIYWARDLAGRTEGCGYKSTYEEPAQQHFDLVDIQCATSATNRCNGLSYEGFDQINNAEGKTLWQFGSNTEAPGMLLLGRTWADRDGDGHIDDWPTWPSEGEQPGAEKPGTDNPGNSSGGGSAGLGVLALGLVMLLRRRQG</sequence>
<dbReference type="Proteomes" id="UP000032266">
    <property type="component" value="Chromosome"/>
</dbReference>
<reference evidence="3 4" key="1">
    <citation type="submission" date="2014-01" db="EMBL/GenBank/DDBJ databases">
        <title>Full genme sequencing of cellulolytic bacterium Gynuella sunshinyii YC6258T gen. nov., sp. nov.</title>
        <authorList>
            <person name="Khan H."/>
            <person name="Chung E.J."/>
            <person name="Chung Y.R."/>
        </authorList>
    </citation>
    <scope>NUCLEOTIDE SEQUENCE [LARGE SCALE GENOMIC DNA]</scope>
    <source>
        <strain evidence="3 4">YC6258</strain>
    </source>
</reference>
<dbReference type="RefSeq" id="WP_044619348.1">
    <property type="nucleotide sequence ID" value="NZ_CP007142.1"/>
</dbReference>
<dbReference type="PROSITE" id="PS00018">
    <property type="entry name" value="EF_HAND_1"/>
    <property type="match status" value="1"/>
</dbReference>
<proteinExistence type="predicted"/>
<accession>A0A0C5VSI7</accession>
<evidence type="ECO:0000313" key="3">
    <source>
        <dbReference type="EMBL" id="AJQ97652.1"/>
    </source>
</evidence>
<evidence type="ECO:0000256" key="1">
    <source>
        <dbReference type="SAM" id="MobiDB-lite"/>
    </source>
</evidence>
<protein>
    <submittedName>
        <fullName evidence="3">Uncharacterized protein</fullName>
    </submittedName>
</protein>
<name>A0A0C5VSI7_9GAMM</name>
<feature type="chain" id="PRO_5002191313" evidence="2">
    <location>
        <begin position="27"/>
        <end position="513"/>
    </location>
</feature>
<evidence type="ECO:0000256" key="2">
    <source>
        <dbReference type="SAM" id="SignalP"/>
    </source>
</evidence>
<dbReference type="STRING" id="1445510.YC6258_05624"/>
<dbReference type="InterPro" id="IPR018247">
    <property type="entry name" value="EF_Hand_1_Ca_BS"/>
</dbReference>
<keyword evidence="4" id="KW-1185">Reference proteome</keyword>